<geneLocation type="mitochondrion" evidence="3"/>
<feature type="domain" description="Homing endonuclease LAGLIDADG" evidence="2">
    <location>
        <begin position="36"/>
        <end position="97"/>
    </location>
</feature>
<gene>
    <name evidence="3" type="primary">orf100</name>
</gene>
<sequence>MGLEITYQIKILSKQLNNRKISSLVQNYQINPWFVTGVCDGEASFGVLIYLDKRIKGRQGWAIKPSFQISLNSKDINLLLQLQDFFGCGLILKKKYSKWS</sequence>
<accession>A0A8K1VDC2</accession>
<dbReference type="PANTHER" id="PTHR36181:SF4">
    <property type="entry name" value="LAGLIDADG ENDONUCLEASE"/>
    <property type="match status" value="1"/>
</dbReference>
<keyword evidence="3" id="KW-0496">Mitochondrion</keyword>
<name>A0A8K1VDC2_9AGAM</name>
<evidence type="ECO:0000259" key="2">
    <source>
        <dbReference type="Pfam" id="PF00961"/>
    </source>
</evidence>
<dbReference type="SUPFAM" id="SSF55608">
    <property type="entry name" value="Homing endonucleases"/>
    <property type="match status" value="1"/>
</dbReference>
<dbReference type="GO" id="GO:0004519">
    <property type="term" value="F:endonuclease activity"/>
    <property type="evidence" value="ECO:0007669"/>
    <property type="project" value="InterPro"/>
</dbReference>
<dbReference type="EMBL" id="OK338766">
    <property type="protein sequence ID" value="UEK25958.1"/>
    <property type="molecule type" value="Genomic_DNA"/>
</dbReference>
<dbReference type="Pfam" id="PF00961">
    <property type="entry name" value="LAGLIDADG_1"/>
    <property type="match status" value="1"/>
</dbReference>
<dbReference type="InterPro" id="IPR027434">
    <property type="entry name" value="Homing_endonucl"/>
</dbReference>
<proteinExistence type="predicted"/>
<dbReference type="GO" id="GO:0005739">
    <property type="term" value="C:mitochondrion"/>
    <property type="evidence" value="ECO:0007669"/>
    <property type="project" value="UniProtKB-ARBA"/>
</dbReference>
<evidence type="ECO:0000313" key="3">
    <source>
        <dbReference type="EMBL" id="UEK25958.1"/>
    </source>
</evidence>
<dbReference type="AlphaFoldDB" id="A0A8K1VDC2"/>
<dbReference type="InterPro" id="IPR004860">
    <property type="entry name" value="LAGLIDADG_dom"/>
</dbReference>
<protein>
    <recommendedName>
        <fullName evidence="2">Homing endonuclease LAGLIDADG domain-containing protein</fullName>
    </recommendedName>
</protein>
<dbReference type="InterPro" id="IPR051289">
    <property type="entry name" value="LAGLIDADG_Endonuclease"/>
</dbReference>
<dbReference type="Gene3D" id="3.10.28.10">
    <property type="entry name" value="Homing endonucleases"/>
    <property type="match status" value="1"/>
</dbReference>
<dbReference type="PANTHER" id="PTHR36181">
    <property type="entry name" value="INTRON-ENCODED ENDONUCLEASE AI3-RELATED"/>
    <property type="match status" value="1"/>
</dbReference>
<organism evidence="3">
    <name type="scientific">Mutinus fleischeri</name>
    <dbReference type="NCBI Taxonomy" id="2218478"/>
    <lineage>
        <taxon>Eukaryota</taxon>
        <taxon>Fungi</taxon>
        <taxon>Dikarya</taxon>
        <taxon>Basidiomycota</taxon>
        <taxon>Agaricomycotina</taxon>
        <taxon>Agaricomycetes</taxon>
        <taxon>Phallomycetidae</taxon>
        <taxon>Phallales</taxon>
        <taxon>Phallaceae</taxon>
        <taxon>Mutinus</taxon>
    </lineage>
</organism>
<comment type="function">
    <text evidence="1">Mitochondrial DNA endonuclease involved in intron homing.</text>
</comment>
<evidence type="ECO:0000256" key="1">
    <source>
        <dbReference type="ARBA" id="ARBA00002670"/>
    </source>
</evidence>
<reference evidence="3" key="1">
    <citation type="submission" date="2021-09" db="EMBL/GenBank/DDBJ databases">
        <authorList>
            <person name="Yan R."/>
        </authorList>
    </citation>
    <scope>NUCLEOTIDE SEQUENCE</scope>
</reference>